<evidence type="ECO:0000313" key="2">
    <source>
        <dbReference type="Proteomes" id="UP001592582"/>
    </source>
</evidence>
<dbReference type="RefSeq" id="WP_380507278.1">
    <property type="nucleotide sequence ID" value="NZ_JBHEZX010000005.1"/>
</dbReference>
<protein>
    <submittedName>
        <fullName evidence="1">Uncharacterized protein</fullName>
    </submittedName>
</protein>
<dbReference type="Proteomes" id="UP001592582">
    <property type="component" value="Unassembled WGS sequence"/>
</dbReference>
<comment type="caution">
    <text evidence="1">The sequence shown here is derived from an EMBL/GenBank/DDBJ whole genome shotgun (WGS) entry which is preliminary data.</text>
</comment>
<dbReference type="EMBL" id="JBHEZX010000005">
    <property type="protein sequence ID" value="MFC1410150.1"/>
    <property type="molecule type" value="Genomic_DNA"/>
</dbReference>
<proteinExistence type="predicted"/>
<reference evidence="1 2" key="1">
    <citation type="submission" date="2024-09" db="EMBL/GenBank/DDBJ databases">
        <authorList>
            <person name="Lee S.D."/>
        </authorList>
    </citation>
    <scope>NUCLEOTIDE SEQUENCE [LARGE SCALE GENOMIC DNA]</scope>
    <source>
        <strain evidence="1 2">N1-1</strain>
    </source>
</reference>
<keyword evidence="2" id="KW-1185">Reference proteome</keyword>
<gene>
    <name evidence="1" type="ORF">ACEZDG_12820</name>
</gene>
<organism evidence="1 2">
    <name type="scientific">Streptacidiphilus alkalitolerans</name>
    <dbReference type="NCBI Taxonomy" id="3342712"/>
    <lineage>
        <taxon>Bacteria</taxon>
        <taxon>Bacillati</taxon>
        <taxon>Actinomycetota</taxon>
        <taxon>Actinomycetes</taxon>
        <taxon>Kitasatosporales</taxon>
        <taxon>Streptomycetaceae</taxon>
        <taxon>Streptacidiphilus</taxon>
    </lineage>
</organism>
<evidence type="ECO:0000313" key="1">
    <source>
        <dbReference type="EMBL" id="MFC1410150.1"/>
    </source>
</evidence>
<sequence>MRGVTDPGTEELLRRSGLVLLGTVADQGLPSTDRAWHAVAGVHRPTAAVPLATEDLAAAVDAGWLRAAREWGVLAPGVPDRDGTFLIALSRHEPWTEVRLGDRVRLAEHLVGENARPGQGEFVTLARDGSVTCGVTTEEYDVWIVADSKHLHAAPPTPADPAGADLSKLNFMQVNRLFEAERLRPPYQDGWTLLAFHRTARYLTRLHELGDEATELPWFPAPSAQAAELIPLTAAQARELGAAAAVPIDDDRLAYYLEYQTAAVKSRQGKTRRLPA</sequence>
<accession>A0ABV6V8V2</accession>
<name>A0ABV6V8V2_9ACTN</name>